<dbReference type="AlphaFoldDB" id="A0A9N9DAY2"/>
<name>A0A9N9DAY2_FUNMO</name>
<dbReference type="Proteomes" id="UP000789375">
    <property type="component" value="Unassembled WGS sequence"/>
</dbReference>
<protein>
    <submittedName>
        <fullName evidence="1">3751_t:CDS:1</fullName>
    </submittedName>
</protein>
<organism evidence="1 2">
    <name type="scientific">Funneliformis mosseae</name>
    <name type="common">Endomycorrhizal fungus</name>
    <name type="synonym">Glomus mosseae</name>
    <dbReference type="NCBI Taxonomy" id="27381"/>
    <lineage>
        <taxon>Eukaryota</taxon>
        <taxon>Fungi</taxon>
        <taxon>Fungi incertae sedis</taxon>
        <taxon>Mucoromycota</taxon>
        <taxon>Glomeromycotina</taxon>
        <taxon>Glomeromycetes</taxon>
        <taxon>Glomerales</taxon>
        <taxon>Glomeraceae</taxon>
        <taxon>Funneliformis</taxon>
    </lineage>
</organism>
<sequence length="58" mass="6535">IAYFTLAIDPRQATSFNDGECFKSSSIGNKHFGMNPQYSLLMIHPFRVLAQEPIIDTC</sequence>
<keyword evidence="2" id="KW-1185">Reference proteome</keyword>
<gene>
    <name evidence="1" type="ORF">FMOSSE_LOCUS10378</name>
</gene>
<feature type="non-terminal residue" evidence="1">
    <location>
        <position position="1"/>
    </location>
</feature>
<comment type="caution">
    <text evidence="1">The sequence shown here is derived from an EMBL/GenBank/DDBJ whole genome shotgun (WGS) entry which is preliminary data.</text>
</comment>
<proteinExistence type="predicted"/>
<reference evidence="1" key="1">
    <citation type="submission" date="2021-06" db="EMBL/GenBank/DDBJ databases">
        <authorList>
            <person name="Kallberg Y."/>
            <person name="Tangrot J."/>
            <person name="Rosling A."/>
        </authorList>
    </citation>
    <scope>NUCLEOTIDE SEQUENCE</scope>
    <source>
        <strain evidence="1">87-6 pot B 2015</strain>
    </source>
</reference>
<evidence type="ECO:0000313" key="1">
    <source>
        <dbReference type="EMBL" id="CAG8628872.1"/>
    </source>
</evidence>
<dbReference type="EMBL" id="CAJVPP010003422">
    <property type="protein sequence ID" value="CAG8628872.1"/>
    <property type="molecule type" value="Genomic_DNA"/>
</dbReference>
<accession>A0A9N9DAY2</accession>
<evidence type="ECO:0000313" key="2">
    <source>
        <dbReference type="Proteomes" id="UP000789375"/>
    </source>
</evidence>